<protein>
    <recommendedName>
        <fullName evidence="2">CBS domain-containing protein</fullName>
    </recommendedName>
</protein>
<evidence type="ECO:0000313" key="4">
    <source>
        <dbReference type="Proteomes" id="UP000050454"/>
    </source>
</evidence>
<comment type="caution">
    <text evidence="3">The sequence shown here is derived from an EMBL/GenBank/DDBJ whole genome shotgun (WGS) entry which is preliminary data.</text>
</comment>
<sequence>MQITELIDANIPLLKHTDSADDALLFMGEEHLSQMVMLYNGEIHIYEEEALMSFAQEMPLSEIPPKFTGIFLQEHTHLLQAVDFLIKLDLKICPVVDEQEKFIGVIRSSDIFKSVLIRQFEGEGSVIGLRVNHNDYSLSDISRIVEAEGLKIEQLYLEDKDLTQYHFVIKFDKKEIINGIRSLKRYGYQVEKILGPDHDNTVDQHRYGLLMKYLEI</sequence>
<organism evidence="3 4">
    <name type="scientific">Jiulongibacter sediminis</name>
    <dbReference type="NCBI Taxonomy" id="1605367"/>
    <lineage>
        <taxon>Bacteria</taxon>
        <taxon>Pseudomonadati</taxon>
        <taxon>Bacteroidota</taxon>
        <taxon>Cytophagia</taxon>
        <taxon>Cytophagales</taxon>
        <taxon>Leadbetterellaceae</taxon>
        <taxon>Jiulongibacter</taxon>
    </lineage>
</organism>
<dbReference type="EMBL" id="LGTQ01000005">
    <property type="protein sequence ID" value="KPM50062.1"/>
    <property type="molecule type" value="Genomic_DNA"/>
</dbReference>
<dbReference type="Pfam" id="PF00571">
    <property type="entry name" value="CBS"/>
    <property type="match status" value="1"/>
</dbReference>
<dbReference type="Gene3D" id="3.10.580.10">
    <property type="entry name" value="CBS-domain"/>
    <property type="match status" value="1"/>
</dbReference>
<gene>
    <name evidence="3" type="ORF">AFM12_05830</name>
</gene>
<dbReference type="InterPro" id="IPR046342">
    <property type="entry name" value="CBS_dom_sf"/>
</dbReference>
<evidence type="ECO:0000256" key="1">
    <source>
        <dbReference type="PROSITE-ProRule" id="PRU00703"/>
    </source>
</evidence>
<dbReference type="RefSeq" id="WP_055144941.1">
    <property type="nucleotide sequence ID" value="NZ_CAKZPM010000021.1"/>
</dbReference>
<accession>A0A0P7BRT0</accession>
<dbReference type="PROSITE" id="PS51371">
    <property type="entry name" value="CBS"/>
    <property type="match status" value="1"/>
</dbReference>
<name>A0A0P7BRT0_9BACT</name>
<feature type="domain" description="CBS" evidence="2">
    <location>
        <begin position="63"/>
        <end position="123"/>
    </location>
</feature>
<proteinExistence type="predicted"/>
<evidence type="ECO:0000313" key="3">
    <source>
        <dbReference type="EMBL" id="KPM50062.1"/>
    </source>
</evidence>
<dbReference type="SUPFAM" id="SSF54631">
    <property type="entry name" value="CBS-domain pair"/>
    <property type="match status" value="1"/>
</dbReference>
<dbReference type="Proteomes" id="UP000050454">
    <property type="component" value="Unassembled WGS sequence"/>
</dbReference>
<reference evidence="3 4" key="1">
    <citation type="submission" date="2015-07" db="EMBL/GenBank/DDBJ databases">
        <title>The draft genome sequence of Leadbetterella sp. JN14-9.</title>
        <authorList>
            <person name="Liu Y."/>
            <person name="Du J."/>
            <person name="Shao Z."/>
        </authorList>
    </citation>
    <scope>NUCLEOTIDE SEQUENCE [LARGE SCALE GENOMIC DNA]</scope>
    <source>
        <strain evidence="3 4">JN14-9</strain>
    </source>
</reference>
<evidence type="ECO:0000259" key="2">
    <source>
        <dbReference type="PROSITE" id="PS51371"/>
    </source>
</evidence>
<dbReference type="STRING" id="1605367.AFM12_05830"/>
<keyword evidence="4" id="KW-1185">Reference proteome</keyword>
<dbReference type="OrthoDB" id="1523762at2"/>
<keyword evidence="1" id="KW-0129">CBS domain</keyword>
<dbReference type="InterPro" id="IPR000644">
    <property type="entry name" value="CBS_dom"/>
</dbReference>
<dbReference type="AlphaFoldDB" id="A0A0P7BRT0"/>